<keyword evidence="5" id="KW-0418">Kinase</keyword>
<reference evidence="10" key="1">
    <citation type="submission" date="2023-04" db="EMBL/GenBank/DDBJ databases">
        <title>Phytophthora lilii NBRC 32176.</title>
        <authorList>
            <person name="Ichikawa N."/>
            <person name="Sato H."/>
            <person name="Tonouchi N."/>
        </authorList>
    </citation>
    <scope>NUCLEOTIDE SEQUENCE</scope>
    <source>
        <strain evidence="10">NBRC 32176</strain>
    </source>
</reference>
<evidence type="ECO:0000256" key="5">
    <source>
        <dbReference type="ARBA" id="ARBA00022777"/>
    </source>
</evidence>
<evidence type="ECO:0000313" key="11">
    <source>
        <dbReference type="Proteomes" id="UP001165083"/>
    </source>
</evidence>
<keyword evidence="4" id="KW-0547">Nucleotide-binding</keyword>
<keyword evidence="2" id="KW-0723">Serine/threonine-protein kinase</keyword>
<evidence type="ECO:0000256" key="6">
    <source>
        <dbReference type="ARBA" id="ARBA00022840"/>
    </source>
</evidence>
<evidence type="ECO:0000313" key="10">
    <source>
        <dbReference type="EMBL" id="GMF19642.1"/>
    </source>
</evidence>
<dbReference type="AlphaFoldDB" id="A0A9W6TUV3"/>
<dbReference type="EC" id="2.7.11.1" evidence="1"/>
<sequence>MAERPQQLALARVAELELPSDGARRTSASSVGSSSSDLERLHEELRLEIKPQRLQRQYTLNVPPFSAGGASMARSGLLDAAPDALEDVLTRWEKNQAKWRRGAQGDASAEAAAAMLEDGAELFENLPRAETFDVTLGDGFLGLEFAFDAARNKVVIKSVHVESWASAVMQIPPGVTITRGLSVEAINGKDVTAVSPEDVLDNLQFSRRPMTVKFRRANKSVVVCKLCETKVDANSLDEHTYYCVLSKRVELEADVINNSLVKLTASINATLAAQAMSPMFNHEEMHIYHALRVVAIQASTCDVNSVDAFALCARLVKIIDRIRQQDVETSNFAVERGVKYCTKLRNLIHAKMSKMRASHKVMFQQAPIEIVRAPLKRTKSLEDIENSDGFRASRRSSLKPASYRVSIRDFQIVKPVSKGAFGKVYLARKKTTGDQYAIKVLAKEHLLRKKQVQRLVCDVVCLSSQCWVLGARSLCVPLQIQQIETERNILASVVSPFVVKLFWTFQTK</sequence>
<feature type="domain" description="Protein kinase" evidence="9">
    <location>
        <begin position="410"/>
        <end position="508"/>
    </location>
</feature>
<dbReference type="EMBL" id="BSXW01000352">
    <property type="protein sequence ID" value="GMF19642.1"/>
    <property type="molecule type" value="Genomic_DNA"/>
</dbReference>
<accession>A0A9W6TUV3</accession>
<evidence type="ECO:0000259" key="9">
    <source>
        <dbReference type="PROSITE" id="PS50011"/>
    </source>
</evidence>
<dbReference type="InterPro" id="IPR000719">
    <property type="entry name" value="Prot_kinase_dom"/>
</dbReference>
<evidence type="ECO:0000256" key="3">
    <source>
        <dbReference type="ARBA" id="ARBA00022679"/>
    </source>
</evidence>
<organism evidence="10 11">
    <name type="scientific">Phytophthora lilii</name>
    <dbReference type="NCBI Taxonomy" id="2077276"/>
    <lineage>
        <taxon>Eukaryota</taxon>
        <taxon>Sar</taxon>
        <taxon>Stramenopiles</taxon>
        <taxon>Oomycota</taxon>
        <taxon>Peronosporomycetes</taxon>
        <taxon>Peronosporales</taxon>
        <taxon>Peronosporaceae</taxon>
        <taxon>Phytophthora</taxon>
    </lineage>
</organism>
<name>A0A9W6TUV3_9STRA</name>
<keyword evidence="6" id="KW-0067">ATP-binding</keyword>
<dbReference type="PANTHER" id="PTHR24356:SF1">
    <property type="entry name" value="SERINE_THREONINE-PROTEIN KINASE GREATWALL"/>
    <property type="match status" value="1"/>
</dbReference>
<dbReference type="SUPFAM" id="SSF56112">
    <property type="entry name" value="Protein kinase-like (PK-like)"/>
    <property type="match status" value="1"/>
</dbReference>
<protein>
    <recommendedName>
        <fullName evidence="1">non-specific serine/threonine protein kinase</fullName>
        <ecNumber evidence="1">2.7.11.1</ecNumber>
    </recommendedName>
</protein>
<dbReference type="InterPro" id="IPR050236">
    <property type="entry name" value="Ser_Thr_kinase_AGC"/>
</dbReference>
<evidence type="ECO:0000256" key="2">
    <source>
        <dbReference type="ARBA" id="ARBA00022527"/>
    </source>
</evidence>
<dbReference type="Gene3D" id="3.30.200.20">
    <property type="entry name" value="Phosphorylase Kinase, domain 1"/>
    <property type="match status" value="1"/>
</dbReference>
<dbReference type="OrthoDB" id="162894at2759"/>
<evidence type="ECO:0000256" key="7">
    <source>
        <dbReference type="ARBA" id="ARBA00047899"/>
    </source>
</evidence>
<dbReference type="InterPro" id="IPR011009">
    <property type="entry name" value="Kinase-like_dom_sf"/>
</dbReference>
<comment type="catalytic activity">
    <reaction evidence="7">
        <text>L-threonyl-[protein] + ATP = O-phospho-L-threonyl-[protein] + ADP + H(+)</text>
        <dbReference type="Rhea" id="RHEA:46608"/>
        <dbReference type="Rhea" id="RHEA-COMP:11060"/>
        <dbReference type="Rhea" id="RHEA-COMP:11605"/>
        <dbReference type="ChEBI" id="CHEBI:15378"/>
        <dbReference type="ChEBI" id="CHEBI:30013"/>
        <dbReference type="ChEBI" id="CHEBI:30616"/>
        <dbReference type="ChEBI" id="CHEBI:61977"/>
        <dbReference type="ChEBI" id="CHEBI:456216"/>
        <dbReference type="EC" id="2.7.11.1"/>
    </reaction>
</comment>
<keyword evidence="11" id="KW-1185">Reference proteome</keyword>
<proteinExistence type="predicted"/>
<evidence type="ECO:0000256" key="1">
    <source>
        <dbReference type="ARBA" id="ARBA00012513"/>
    </source>
</evidence>
<dbReference type="GO" id="GO:0004674">
    <property type="term" value="F:protein serine/threonine kinase activity"/>
    <property type="evidence" value="ECO:0007669"/>
    <property type="project" value="UniProtKB-KW"/>
</dbReference>
<evidence type="ECO:0000256" key="4">
    <source>
        <dbReference type="ARBA" id="ARBA00022741"/>
    </source>
</evidence>
<comment type="catalytic activity">
    <reaction evidence="8">
        <text>L-seryl-[protein] + ATP = O-phospho-L-seryl-[protein] + ADP + H(+)</text>
        <dbReference type="Rhea" id="RHEA:17989"/>
        <dbReference type="Rhea" id="RHEA-COMP:9863"/>
        <dbReference type="Rhea" id="RHEA-COMP:11604"/>
        <dbReference type="ChEBI" id="CHEBI:15378"/>
        <dbReference type="ChEBI" id="CHEBI:29999"/>
        <dbReference type="ChEBI" id="CHEBI:30616"/>
        <dbReference type="ChEBI" id="CHEBI:83421"/>
        <dbReference type="ChEBI" id="CHEBI:456216"/>
        <dbReference type="EC" id="2.7.11.1"/>
    </reaction>
</comment>
<dbReference type="GO" id="GO:0005524">
    <property type="term" value="F:ATP binding"/>
    <property type="evidence" value="ECO:0007669"/>
    <property type="project" value="UniProtKB-KW"/>
</dbReference>
<keyword evidence="3" id="KW-0808">Transferase</keyword>
<gene>
    <name evidence="10" type="ORF">Plil01_000753200</name>
</gene>
<dbReference type="PANTHER" id="PTHR24356">
    <property type="entry name" value="SERINE/THREONINE-PROTEIN KINASE"/>
    <property type="match status" value="1"/>
</dbReference>
<comment type="caution">
    <text evidence="10">The sequence shown here is derived from an EMBL/GenBank/DDBJ whole genome shotgun (WGS) entry which is preliminary data.</text>
</comment>
<dbReference type="GO" id="GO:0035556">
    <property type="term" value="P:intracellular signal transduction"/>
    <property type="evidence" value="ECO:0007669"/>
    <property type="project" value="TreeGrafter"/>
</dbReference>
<evidence type="ECO:0000256" key="8">
    <source>
        <dbReference type="ARBA" id="ARBA00048679"/>
    </source>
</evidence>
<dbReference type="PROSITE" id="PS50011">
    <property type="entry name" value="PROTEIN_KINASE_DOM"/>
    <property type="match status" value="1"/>
</dbReference>
<dbReference type="Proteomes" id="UP001165083">
    <property type="component" value="Unassembled WGS sequence"/>
</dbReference>